<evidence type="ECO:0000313" key="7">
    <source>
        <dbReference type="EMBL" id="CAE7510138.1"/>
    </source>
</evidence>
<dbReference type="GO" id="GO:0005524">
    <property type="term" value="F:ATP binding"/>
    <property type="evidence" value="ECO:0007669"/>
    <property type="project" value="UniProtKB-KW"/>
</dbReference>
<dbReference type="Gene3D" id="3.30.420.40">
    <property type="match status" value="3"/>
</dbReference>
<dbReference type="GO" id="GO:0140662">
    <property type="term" value="F:ATP-dependent protein folding chaperone"/>
    <property type="evidence" value="ECO:0007669"/>
    <property type="project" value="InterPro"/>
</dbReference>
<proteinExistence type="inferred from homology"/>
<dbReference type="InterPro" id="IPR018181">
    <property type="entry name" value="Heat_shock_70_CS"/>
</dbReference>
<reference evidence="7" key="1">
    <citation type="submission" date="2021-02" db="EMBL/GenBank/DDBJ databases">
        <authorList>
            <person name="Dougan E. K."/>
            <person name="Rhodes N."/>
            <person name="Thang M."/>
            <person name="Chan C."/>
        </authorList>
    </citation>
    <scope>NUCLEOTIDE SEQUENCE</scope>
</reference>
<dbReference type="GO" id="GO:0050661">
    <property type="term" value="F:NADP binding"/>
    <property type="evidence" value="ECO:0007669"/>
    <property type="project" value="InterPro"/>
</dbReference>
<dbReference type="Pfam" id="PF00012">
    <property type="entry name" value="HSP70"/>
    <property type="match status" value="2"/>
</dbReference>
<dbReference type="PANTHER" id="PTHR19375">
    <property type="entry name" value="HEAT SHOCK PROTEIN 70KDA"/>
    <property type="match status" value="1"/>
</dbReference>
<keyword evidence="4 6" id="KW-0067">ATP-binding</keyword>
<keyword evidence="5" id="KW-0560">Oxidoreductase</keyword>
<dbReference type="SUPFAM" id="SSF51905">
    <property type="entry name" value="FAD/NAD(P)-binding domain"/>
    <property type="match status" value="2"/>
</dbReference>
<dbReference type="GO" id="GO:0004499">
    <property type="term" value="F:N,N-dimethylaniline monooxygenase activity"/>
    <property type="evidence" value="ECO:0007669"/>
    <property type="project" value="InterPro"/>
</dbReference>
<dbReference type="Pfam" id="PF00743">
    <property type="entry name" value="FMO-like"/>
    <property type="match status" value="2"/>
</dbReference>
<keyword evidence="1" id="KW-0285">Flavoprotein</keyword>
<protein>
    <submittedName>
        <fullName evidence="7">CHSP70 protein</fullName>
    </submittedName>
</protein>
<dbReference type="OrthoDB" id="66881at2759"/>
<evidence type="ECO:0000256" key="5">
    <source>
        <dbReference type="ARBA" id="ARBA00023002"/>
    </source>
</evidence>
<accession>A0A812T4L7</accession>
<keyword evidence="3" id="KW-0274">FAD</keyword>
<gene>
    <name evidence="7" type="primary">CHSP70</name>
    <name evidence="7" type="ORF">SPIL2461_LOCUS13261</name>
</gene>
<dbReference type="AlphaFoldDB" id="A0A812T4L7"/>
<comment type="similarity">
    <text evidence="6">Belongs to the heat shock protein 70 family.</text>
</comment>
<name>A0A812T4L7_SYMPI</name>
<evidence type="ECO:0000256" key="1">
    <source>
        <dbReference type="ARBA" id="ARBA00022630"/>
    </source>
</evidence>
<dbReference type="InterPro" id="IPR036188">
    <property type="entry name" value="FAD/NAD-bd_sf"/>
</dbReference>
<organism evidence="7 8">
    <name type="scientific">Symbiodinium pilosum</name>
    <name type="common">Dinoflagellate</name>
    <dbReference type="NCBI Taxonomy" id="2952"/>
    <lineage>
        <taxon>Eukaryota</taxon>
        <taxon>Sar</taxon>
        <taxon>Alveolata</taxon>
        <taxon>Dinophyceae</taxon>
        <taxon>Suessiales</taxon>
        <taxon>Symbiodiniaceae</taxon>
        <taxon>Symbiodinium</taxon>
    </lineage>
</organism>
<keyword evidence="2 6" id="KW-0547">Nucleotide-binding</keyword>
<dbReference type="Proteomes" id="UP000649617">
    <property type="component" value="Unassembled WGS sequence"/>
</dbReference>
<sequence length="616" mass="68416">MPSAVAFNKEGQAPLIGEAAKDQALLSPEQTLSHVKRLIGRDYKDAGVQRDSKMMPFKVVADTDGSAAVSVTINGEVKILKPEKTLAHLCPTVEEKDRAQKYLGKEVKHAAQAPGLVLCILVKREQYSFVESDEAGLRDLDTYPTGRQLKSHCNAYADRFDLLPSIRTSTEVKLLQRRPHGWRVHFQNGFTGIQEEDFDFVVLAVGNFSDKFIPDISGSDGFAGKILHSSELQDEKLLRGRRVVVVGFGKSALDCFALAAKEAEFASWQLCLLVRMIGYVLRWRVFLSSGKPWVKWDKGVPNGQAIFRQTNTHCVRGQISRMQRCSVVVEDFTTKQKKEISADVVVFATGYQEAWSKLFDAETAATLNPWSDGPDLYKLILPIGDVPNLAFLGRILSTCDIVTSFVQAEWLACLLAGKFMWPSSSQRAMFSRKYRAWRLTFAPKASSTFLATPSVHSYFDELISDICECSRGMPASCLSKFLEQFLPLRAGRYAKLRQRIAVDTEAKSSSQVVALRNSPAAPSNVILRIINEPTAAAVAYGFAACFKEVMLVFDLGGGTCDVSVLKTGSDGVLQVLATSGDPRLGGEDFDRRVTLHLKLICSHRWFTWFAHRCMRV</sequence>
<dbReference type="Gene3D" id="3.50.50.60">
    <property type="entry name" value="FAD/NAD(P)-binding domain"/>
    <property type="match status" value="1"/>
</dbReference>
<keyword evidence="8" id="KW-1185">Reference proteome</keyword>
<evidence type="ECO:0000256" key="4">
    <source>
        <dbReference type="ARBA" id="ARBA00022840"/>
    </source>
</evidence>
<dbReference type="FunFam" id="3.30.30.30:FF:000003">
    <property type="entry name" value="Heat shock protein 9"/>
    <property type="match status" value="1"/>
</dbReference>
<dbReference type="Gene3D" id="3.30.30.30">
    <property type="match status" value="1"/>
</dbReference>
<dbReference type="GO" id="GO:0050660">
    <property type="term" value="F:flavin adenine dinucleotide binding"/>
    <property type="evidence" value="ECO:0007669"/>
    <property type="project" value="InterPro"/>
</dbReference>
<dbReference type="PROSITE" id="PS00329">
    <property type="entry name" value="HSP70_2"/>
    <property type="match status" value="1"/>
</dbReference>
<dbReference type="SUPFAM" id="SSF53067">
    <property type="entry name" value="Actin-like ATPase domain"/>
    <property type="match status" value="2"/>
</dbReference>
<comment type="caution">
    <text evidence="7">The sequence shown here is derived from an EMBL/GenBank/DDBJ whole genome shotgun (WGS) entry which is preliminary data.</text>
</comment>
<dbReference type="InterPro" id="IPR043129">
    <property type="entry name" value="ATPase_NBD"/>
</dbReference>
<dbReference type="InterPro" id="IPR013126">
    <property type="entry name" value="Hsp_70_fam"/>
</dbReference>
<evidence type="ECO:0000256" key="2">
    <source>
        <dbReference type="ARBA" id="ARBA00022741"/>
    </source>
</evidence>
<dbReference type="EMBL" id="CAJNIZ010028691">
    <property type="protein sequence ID" value="CAE7510138.1"/>
    <property type="molecule type" value="Genomic_DNA"/>
</dbReference>
<dbReference type="Gene3D" id="3.90.640.10">
    <property type="entry name" value="Actin, Chain A, domain 4"/>
    <property type="match status" value="1"/>
</dbReference>
<evidence type="ECO:0000256" key="3">
    <source>
        <dbReference type="ARBA" id="ARBA00022827"/>
    </source>
</evidence>
<evidence type="ECO:0000313" key="8">
    <source>
        <dbReference type="Proteomes" id="UP000649617"/>
    </source>
</evidence>
<evidence type="ECO:0000256" key="6">
    <source>
        <dbReference type="RuleBase" id="RU003322"/>
    </source>
</evidence>
<dbReference type="InterPro" id="IPR020946">
    <property type="entry name" value="Flavin_mOase-like"/>
</dbReference>